<evidence type="ECO:0000313" key="1">
    <source>
        <dbReference type="EMBL" id="PKU60052.1"/>
    </source>
</evidence>
<reference evidence="1 2" key="2">
    <citation type="journal article" date="2017" name="Nature">
        <title>The Apostasia genome and the evolution of orchids.</title>
        <authorList>
            <person name="Zhang G.Q."/>
            <person name="Liu K.W."/>
            <person name="Li Z."/>
            <person name="Lohaus R."/>
            <person name="Hsiao Y.Y."/>
            <person name="Niu S.C."/>
            <person name="Wang J.Y."/>
            <person name="Lin Y.C."/>
            <person name="Xu Q."/>
            <person name="Chen L.J."/>
            <person name="Yoshida K."/>
            <person name="Fujiwara S."/>
            <person name="Wang Z.W."/>
            <person name="Zhang Y.Q."/>
            <person name="Mitsuda N."/>
            <person name="Wang M."/>
            <person name="Liu G.H."/>
            <person name="Pecoraro L."/>
            <person name="Huang H.X."/>
            <person name="Xiao X.J."/>
            <person name="Lin M."/>
            <person name="Wu X.Y."/>
            <person name="Wu W.L."/>
            <person name="Chen Y.Y."/>
            <person name="Chang S.B."/>
            <person name="Sakamoto S."/>
            <person name="Ohme-Takagi M."/>
            <person name="Yagi M."/>
            <person name="Zeng S.J."/>
            <person name="Shen C.Y."/>
            <person name="Yeh C.M."/>
            <person name="Luo Y.B."/>
            <person name="Tsai W.C."/>
            <person name="Van de Peer Y."/>
            <person name="Liu Z.J."/>
        </authorList>
    </citation>
    <scope>NUCLEOTIDE SEQUENCE [LARGE SCALE GENOMIC DNA]</scope>
    <source>
        <tissue evidence="1">The whole plant</tissue>
    </source>
</reference>
<organism evidence="1 2">
    <name type="scientific">Dendrobium catenatum</name>
    <dbReference type="NCBI Taxonomy" id="906689"/>
    <lineage>
        <taxon>Eukaryota</taxon>
        <taxon>Viridiplantae</taxon>
        <taxon>Streptophyta</taxon>
        <taxon>Embryophyta</taxon>
        <taxon>Tracheophyta</taxon>
        <taxon>Spermatophyta</taxon>
        <taxon>Magnoliopsida</taxon>
        <taxon>Liliopsida</taxon>
        <taxon>Asparagales</taxon>
        <taxon>Orchidaceae</taxon>
        <taxon>Epidendroideae</taxon>
        <taxon>Malaxideae</taxon>
        <taxon>Dendrobiinae</taxon>
        <taxon>Dendrobium</taxon>
    </lineage>
</organism>
<keyword evidence="2" id="KW-1185">Reference proteome</keyword>
<sequence>MVDFEREKILMGFKGVWRGFHMVSHASLHLSTITLKVCLEGFFGKKMITLVAQLLRHTREGEGDSKFSTIS</sequence>
<dbReference type="EMBL" id="KZ504016">
    <property type="protein sequence ID" value="PKU60052.1"/>
    <property type="molecule type" value="Genomic_DNA"/>
</dbReference>
<evidence type="ECO:0000313" key="2">
    <source>
        <dbReference type="Proteomes" id="UP000233837"/>
    </source>
</evidence>
<reference evidence="1 2" key="1">
    <citation type="journal article" date="2016" name="Sci. Rep.">
        <title>The Dendrobium catenatum Lindl. genome sequence provides insights into polysaccharide synthase, floral development and adaptive evolution.</title>
        <authorList>
            <person name="Zhang G.Q."/>
            <person name="Xu Q."/>
            <person name="Bian C."/>
            <person name="Tsai W.C."/>
            <person name="Yeh C.M."/>
            <person name="Liu K.W."/>
            <person name="Yoshida K."/>
            <person name="Zhang L.S."/>
            <person name="Chang S.B."/>
            <person name="Chen F."/>
            <person name="Shi Y."/>
            <person name="Su Y.Y."/>
            <person name="Zhang Y.Q."/>
            <person name="Chen L.J."/>
            <person name="Yin Y."/>
            <person name="Lin M."/>
            <person name="Huang H."/>
            <person name="Deng H."/>
            <person name="Wang Z.W."/>
            <person name="Zhu S.L."/>
            <person name="Zhao X."/>
            <person name="Deng C."/>
            <person name="Niu S.C."/>
            <person name="Huang J."/>
            <person name="Wang M."/>
            <person name="Liu G.H."/>
            <person name="Yang H.J."/>
            <person name="Xiao X.J."/>
            <person name="Hsiao Y.Y."/>
            <person name="Wu W.L."/>
            <person name="Chen Y.Y."/>
            <person name="Mitsuda N."/>
            <person name="Ohme-Takagi M."/>
            <person name="Luo Y.B."/>
            <person name="Van de Peer Y."/>
            <person name="Liu Z.J."/>
        </authorList>
    </citation>
    <scope>NUCLEOTIDE SEQUENCE [LARGE SCALE GENOMIC DNA]</scope>
    <source>
        <tissue evidence="1">The whole plant</tissue>
    </source>
</reference>
<proteinExistence type="predicted"/>
<gene>
    <name evidence="1" type="ORF">MA16_Dca017038</name>
</gene>
<dbReference type="AlphaFoldDB" id="A0A2I0V9H7"/>
<dbReference type="Proteomes" id="UP000233837">
    <property type="component" value="Unassembled WGS sequence"/>
</dbReference>
<protein>
    <submittedName>
        <fullName evidence="1">Uncharacterized protein</fullName>
    </submittedName>
</protein>
<accession>A0A2I0V9H7</accession>
<name>A0A2I0V9H7_9ASPA</name>